<evidence type="ECO:0000256" key="6">
    <source>
        <dbReference type="ARBA" id="ARBA00023303"/>
    </source>
</evidence>
<gene>
    <name evidence="11" type="primary">crcB1</name>
    <name evidence="10" type="synonym">crcB</name>
    <name evidence="10" type="synonym">fluC</name>
    <name evidence="11" type="ORF">KB1_15320</name>
</gene>
<feature type="transmembrane region" description="Helical" evidence="10">
    <location>
        <begin position="12"/>
        <end position="36"/>
    </location>
</feature>
<evidence type="ECO:0000256" key="10">
    <source>
        <dbReference type="HAMAP-Rule" id="MF_00454"/>
    </source>
</evidence>
<name>A0AAD1KPQ8_9ACTN</name>
<keyword evidence="4 10" id="KW-1133">Transmembrane helix</keyword>
<dbReference type="PANTHER" id="PTHR28259">
    <property type="entry name" value="FLUORIDE EXPORT PROTEIN 1-RELATED"/>
    <property type="match status" value="1"/>
</dbReference>
<organism evidence="11 12">
    <name type="scientific">Cutibacterium modestum</name>
    <dbReference type="NCBI Taxonomy" id="2559073"/>
    <lineage>
        <taxon>Bacteria</taxon>
        <taxon>Bacillati</taxon>
        <taxon>Actinomycetota</taxon>
        <taxon>Actinomycetes</taxon>
        <taxon>Propionibacteriales</taxon>
        <taxon>Propionibacteriaceae</taxon>
        <taxon>Cutibacterium</taxon>
    </lineage>
</organism>
<dbReference type="GO" id="GO:0140114">
    <property type="term" value="P:cellular detoxification of fluoride"/>
    <property type="evidence" value="ECO:0007669"/>
    <property type="project" value="UniProtKB-UniRule"/>
</dbReference>
<comment type="subcellular location">
    <subcellularLocation>
        <location evidence="1 10">Cell membrane</location>
        <topology evidence="1 10">Multi-pass membrane protein</topology>
    </subcellularLocation>
</comment>
<dbReference type="HAMAP" id="MF_00454">
    <property type="entry name" value="FluC"/>
    <property type="match status" value="1"/>
</dbReference>
<proteinExistence type="inferred from homology"/>
<comment type="catalytic activity">
    <reaction evidence="8">
        <text>fluoride(in) = fluoride(out)</text>
        <dbReference type="Rhea" id="RHEA:76159"/>
        <dbReference type="ChEBI" id="CHEBI:17051"/>
    </reaction>
    <physiologicalReaction direction="left-to-right" evidence="8">
        <dbReference type="Rhea" id="RHEA:76160"/>
    </physiologicalReaction>
</comment>
<evidence type="ECO:0000313" key="11">
    <source>
        <dbReference type="EMBL" id="BCY25542.1"/>
    </source>
</evidence>
<comment type="similarity">
    <text evidence="7 10">Belongs to the fluoride channel Fluc/FEX (TC 1.A.43) family.</text>
</comment>
<dbReference type="GO" id="GO:0062054">
    <property type="term" value="F:fluoride channel activity"/>
    <property type="evidence" value="ECO:0007669"/>
    <property type="project" value="UniProtKB-UniRule"/>
</dbReference>
<feature type="transmembrane region" description="Helical" evidence="10">
    <location>
        <begin position="42"/>
        <end position="65"/>
    </location>
</feature>
<keyword evidence="10" id="KW-0915">Sodium</keyword>
<dbReference type="Pfam" id="PF02537">
    <property type="entry name" value="CRCB"/>
    <property type="match status" value="1"/>
</dbReference>
<protein>
    <recommendedName>
        <fullName evidence="10">Fluoride-specific ion channel FluC</fullName>
    </recommendedName>
</protein>
<feature type="binding site" evidence="10">
    <location>
        <position position="88"/>
    </location>
    <ligand>
        <name>Na(+)</name>
        <dbReference type="ChEBI" id="CHEBI:29101"/>
        <note>structural</note>
    </ligand>
</feature>
<evidence type="ECO:0000256" key="1">
    <source>
        <dbReference type="ARBA" id="ARBA00004651"/>
    </source>
</evidence>
<dbReference type="EMBL" id="AP024747">
    <property type="protein sequence ID" value="BCY25542.1"/>
    <property type="molecule type" value="Genomic_DNA"/>
</dbReference>
<evidence type="ECO:0000313" key="12">
    <source>
        <dbReference type="Proteomes" id="UP000825072"/>
    </source>
</evidence>
<evidence type="ECO:0000256" key="5">
    <source>
        <dbReference type="ARBA" id="ARBA00023136"/>
    </source>
</evidence>
<keyword evidence="10" id="KW-0406">Ion transport</keyword>
<keyword evidence="10" id="KW-0813">Transport</keyword>
<dbReference type="InterPro" id="IPR003691">
    <property type="entry name" value="FluC"/>
</dbReference>
<feature type="transmembrane region" description="Helical" evidence="10">
    <location>
        <begin position="77"/>
        <end position="97"/>
    </location>
</feature>
<reference evidence="11" key="1">
    <citation type="submission" date="2021-06" db="EMBL/GenBank/DDBJ databases">
        <title>Genome sequence of Cutibacterium modestum strain KB17-24694.</title>
        <authorList>
            <person name="Dekio I."/>
            <person name="Asahina A."/>
            <person name="Nishida M."/>
        </authorList>
    </citation>
    <scope>NUCLEOTIDE SEQUENCE</scope>
    <source>
        <strain evidence="11">KB17-24694</strain>
    </source>
</reference>
<keyword evidence="6 10" id="KW-0407">Ion channel</keyword>
<keyword evidence="3 10" id="KW-0812">Transmembrane</keyword>
<dbReference type="RefSeq" id="WP_002527634.1">
    <property type="nucleotide sequence ID" value="NZ_AP024747.1"/>
</dbReference>
<dbReference type="AlphaFoldDB" id="A0AAD1KPQ8"/>
<evidence type="ECO:0000256" key="2">
    <source>
        <dbReference type="ARBA" id="ARBA00022475"/>
    </source>
</evidence>
<comment type="function">
    <text evidence="9 10">Fluoride-specific ion channel. Important for reducing fluoride concentration in the cell, thus reducing its toxicity.</text>
</comment>
<dbReference type="PROSITE" id="PS51257">
    <property type="entry name" value="PROKAR_LIPOPROTEIN"/>
    <property type="match status" value="1"/>
</dbReference>
<keyword evidence="2 10" id="KW-1003">Cell membrane</keyword>
<dbReference type="GeneID" id="92880447"/>
<dbReference type="Proteomes" id="UP000825072">
    <property type="component" value="Chromosome 1"/>
</dbReference>
<evidence type="ECO:0000256" key="8">
    <source>
        <dbReference type="ARBA" id="ARBA00035585"/>
    </source>
</evidence>
<keyword evidence="5 10" id="KW-0472">Membrane</keyword>
<sequence>MAVKPGFLDRRPVLVGLIFLGGCFGTLMRAGIAHVWPSRADGVPWGTLATNLVGVFALAILLEVLVHAGPDEGVRRAVRLCVGTGLLGGFTTYSTLAVETGQRVMSGKWLLGVIYLVTSVVAGALLAWAMIAVVRVAVGRRSS</sequence>
<feature type="binding site" evidence="10">
    <location>
        <position position="91"/>
    </location>
    <ligand>
        <name>Na(+)</name>
        <dbReference type="ChEBI" id="CHEBI:29101"/>
        <note>structural</note>
    </ligand>
</feature>
<evidence type="ECO:0000256" key="7">
    <source>
        <dbReference type="ARBA" id="ARBA00035120"/>
    </source>
</evidence>
<dbReference type="PANTHER" id="PTHR28259:SF1">
    <property type="entry name" value="FLUORIDE EXPORT PROTEIN 1-RELATED"/>
    <property type="match status" value="1"/>
</dbReference>
<dbReference type="GO" id="GO:0005886">
    <property type="term" value="C:plasma membrane"/>
    <property type="evidence" value="ECO:0007669"/>
    <property type="project" value="UniProtKB-SubCell"/>
</dbReference>
<evidence type="ECO:0000256" key="9">
    <source>
        <dbReference type="ARBA" id="ARBA00049940"/>
    </source>
</evidence>
<accession>A0AAD1KPQ8</accession>
<evidence type="ECO:0000256" key="4">
    <source>
        <dbReference type="ARBA" id="ARBA00022989"/>
    </source>
</evidence>
<evidence type="ECO:0000256" key="3">
    <source>
        <dbReference type="ARBA" id="ARBA00022692"/>
    </source>
</evidence>
<dbReference type="GO" id="GO:0046872">
    <property type="term" value="F:metal ion binding"/>
    <property type="evidence" value="ECO:0007669"/>
    <property type="project" value="UniProtKB-KW"/>
</dbReference>
<comment type="activity regulation">
    <text evidence="10">Na(+) is not transported, but it plays an essential structural role and its presence is essential for fluoride channel function.</text>
</comment>
<feature type="transmembrane region" description="Helical" evidence="10">
    <location>
        <begin position="109"/>
        <end position="138"/>
    </location>
</feature>
<keyword evidence="10" id="KW-0479">Metal-binding</keyword>